<dbReference type="SMART" id="SM00448">
    <property type="entry name" value="REC"/>
    <property type="match status" value="1"/>
</dbReference>
<dbReference type="PANTHER" id="PTHR44591:SF3">
    <property type="entry name" value="RESPONSE REGULATORY DOMAIN-CONTAINING PROTEIN"/>
    <property type="match status" value="1"/>
</dbReference>
<protein>
    <submittedName>
        <fullName evidence="4">Response regulator</fullName>
    </submittedName>
</protein>
<sequence>MADSTSSTVQVLCVDDETDSAALTAIRLERIDGRFAVETATSAREGYEYLEENDVDCVVSDYKMPEIDGLEFFERVREEHPDLPFVLFTGKGSSSVADDAQSKGVTGYLEKNTDERYEVLAEQIKNAVGKRQRKGT</sequence>
<proteinExistence type="predicted"/>
<evidence type="ECO:0000313" key="5">
    <source>
        <dbReference type="Proteomes" id="UP001596312"/>
    </source>
</evidence>
<dbReference type="SUPFAM" id="SSF52172">
    <property type="entry name" value="CheY-like"/>
    <property type="match status" value="1"/>
</dbReference>
<dbReference type="Proteomes" id="UP001596312">
    <property type="component" value="Unassembled WGS sequence"/>
</dbReference>
<gene>
    <name evidence="4" type="ORF">ACFQGH_11995</name>
</gene>
<dbReference type="InterPro" id="IPR011006">
    <property type="entry name" value="CheY-like_superfamily"/>
</dbReference>
<dbReference type="PANTHER" id="PTHR44591">
    <property type="entry name" value="STRESS RESPONSE REGULATOR PROTEIN 1"/>
    <property type="match status" value="1"/>
</dbReference>
<keyword evidence="5" id="KW-1185">Reference proteome</keyword>
<keyword evidence="1 2" id="KW-0597">Phosphoprotein</keyword>
<dbReference type="Gene3D" id="3.40.50.2300">
    <property type="match status" value="1"/>
</dbReference>
<evidence type="ECO:0000256" key="2">
    <source>
        <dbReference type="PROSITE-ProRule" id="PRU00169"/>
    </source>
</evidence>
<dbReference type="RefSeq" id="WP_340604443.1">
    <property type="nucleotide sequence ID" value="NZ_JBBMXV010000003.1"/>
</dbReference>
<dbReference type="AlphaFoldDB" id="A0ABD5V6I3"/>
<name>A0ABD5V6I3_9EURY</name>
<feature type="domain" description="Response regulatory" evidence="3">
    <location>
        <begin position="10"/>
        <end position="126"/>
    </location>
</feature>
<dbReference type="InterPro" id="IPR050595">
    <property type="entry name" value="Bact_response_regulator"/>
</dbReference>
<organism evidence="4 5">
    <name type="scientific">Halalkalicoccus tibetensis</name>
    <dbReference type="NCBI Taxonomy" id="175632"/>
    <lineage>
        <taxon>Archaea</taxon>
        <taxon>Methanobacteriati</taxon>
        <taxon>Methanobacteriota</taxon>
        <taxon>Stenosarchaea group</taxon>
        <taxon>Halobacteria</taxon>
        <taxon>Halobacteriales</taxon>
        <taxon>Halococcaceae</taxon>
        <taxon>Halalkalicoccus</taxon>
    </lineage>
</organism>
<dbReference type="InterPro" id="IPR001789">
    <property type="entry name" value="Sig_transdc_resp-reg_receiver"/>
</dbReference>
<evidence type="ECO:0000259" key="3">
    <source>
        <dbReference type="PROSITE" id="PS50110"/>
    </source>
</evidence>
<dbReference type="PROSITE" id="PS50110">
    <property type="entry name" value="RESPONSE_REGULATORY"/>
    <property type="match status" value="1"/>
</dbReference>
<accession>A0ABD5V6I3</accession>
<feature type="modified residue" description="4-aspartylphosphate" evidence="2">
    <location>
        <position position="61"/>
    </location>
</feature>
<dbReference type="EMBL" id="JBHSXQ010000003">
    <property type="protein sequence ID" value="MFC6905913.1"/>
    <property type="molecule type" value="Genomic_DNA"/>
</dbReference>
<dbReference type="CDD" id="cd00156">
    <property type="entry name" value="REC"/>
    <property type="match status" value="1"/>
</dbReference>
<comment type="caution">
    <text evidence="4">The sequence shown here is derived from an EMBL/GenBank/DDBJ whole genome shotgun (WGS) entry which is preliminary data.</text>
</comment>
<evidence type="ECO:0000313" key="4">
    <source>
        <dbReference type="EMBL" id="MFC6905913.1"/>
    </source>
</evidence>
<dbReference type="Pfam" id="PF00072">
    <property type="entry name" value="Response_reg"/>
    <property type="match status" value="1"/>
</dbReference>
<reference evidence="4 5" key="1">
    <citation type="journal article" date="2019" name="Int. J. Syst. Evol. Microbiol.">
        <title>The Global Catalogue of Microorganisms (GCM) 10K type strain sequencing project: providing services to taxonomists for standard genome sequencing and annotation.</title>
        <authorList>
            <consortium name="The Broad Institute Genomics Platform"/>
            <consortium name="The Broad Institute Genome Sequencing Center for Infectious Disease"/>
            <person name="Wu L."/>
            <person name="Ma J."/>
        </authorList>
    </citation>
    <scope>NUCLEOTIDE SEQUENCE [LARGE SCALE GENOMIC DNA]</scope>
    <source>
        <strain evidence="4 5">CGMCC 1.3240</strain>
    </source>
</reference>
<evidence type="ECO:0000256" key="1">
    <source>
        <dbReference type="ARBA" id="ARBA00022553"/>
    </source>
</evidence>